<comment type="caution">
    <text evidence="1">The sequence shown here is derived from an EMBL/GenBank/DDBJ whole genome shotgun (WGS) entry which is preliminary data.</text>
</comment>
<reference evidence="1 2" key="1">
    <citation type="submission" date="2012-01" db="EMBL/GenBank/DDBJ databases">
        <title>The Genome Sequence of Odoribacter laneus YIT 12061.</title>
        <authorList>
            <consortium name="The Broad Institute Genome Sequencing Platform"/>
            <person name="Earl A."/>
            <person name="Ward D."/>
            <person name="Feldgarden M."/>
            <person name="Gevers D."/>
            <person name="Morotomi M."/>
            <person name="Young S.K."/>
            <person name="Zeng Q."/>
            <person name="Gargeya S."/>
            <person name="Fitzgerald M."/>
            <person name="Haas B."/>
            <person name="Abouelleil A."/>
            <person name="Alvarado L."/>
            <person name="Arachchi H.M."/>
            <person name="Berlin A."/>
            <person name="Chapman S.B."/>
            <person name="Gearin G."/>
            <person name="Goldberg J."/>
            <person name="Griggs A."/>
            <person name="Gujja S."/>
            <person name="Hansen M."/>
            <person name="Heiman D."/>
            <person name="Howarth C."/>
            <person name="Larimer J."/>
            <person name="Lui A."/>
            <person name="MacDonald P.J.P."/>
            <person name="McCowen C."/>
            <person name="Montmayeur A."/>
            <person name="Murphy C."/>
            <person name="Neiman D."/>
            <person name="Pearson M."/>
            <person name="Priest M."/>
            <person name="Roberts A."/>
            <person name="Saif S."/>
            <person name="Shea T."/>
            <person name="Sisk P."/>
            <person name="Stolte C."/>
            <person name="Sykes S."/>
            <person name="Wortman J."/>
            <person name="Nusbaum C."/>
            <person name="Birren B."/>
        </authorList>
    </citation>
    <scope>NUCLEOTIDE SEQUENCE [LARGE SCALE GENOMIC DNA]</scope>
    <source>
        <strain evidence="1 2">YIT 12061</strain>
    </source>
</reference>
<gene>
    <name evidence="1" type="ORF">HMPREF9449_02193</name>
</gene>
<name>H1DIG4_9BACT</name>
<proteinExistence type="predicted"/>
<evidence type="ECO:0000313" key="2">
    <source>
        <dbReference type="Proteomes" id="UP000004892"/>
    </source>
</evidence>
<organism evidence="1 2">
    <name type="scientific">Odoribacter laneus YIT 12061</name>
    <dbReference type="NCBI Taxonomy" id="742817"/>
    <lineage>
        <taxon>Bacteria</taxon>
        <taxon>Pseudomonadati</taxon>
        <taxon>Bacteroidota</taxon>
        <taxon>Bacteroidia</taxon>
        <taxon>Bacteroidales</taxon>
        <taxon>Odoribacteraceae</taxon>
        <taxon>Odoribacter</taxon>
    </lineage>
</organism>
<evidence type="ECO:0000313" key="1">
    <source>
        <dbReference type="EMBL" id="EHP46576.1"/>
    </source>
</evidence>
<keyword evidence="2" id="KW-1185">Reference proteome</keyword>
<sequence>MQKYLNKIKMKIILYFLLQIFQFYKGETDFRGAAEKAQYKDFKYRYIRISRMKNCISIIVERF</sequence>
<dbReference type="EMBL" id="ADMC01000025">
    <property type="protein sequence ID" value="EHP46576.1"/>
    <property type="molecule type" value="Genomic_DNA"/>
</dbReference>
<dbReference type="AlphaFoldDB" id="H1DIG4"/>
<accession>H1DIG4</accession>
<dbReference type="Proteomes" id="UP000004892">
    <property type="component" value="Unassembled WGS sequence"/>
</dbReference>
<protein>
    <submittedName>
        <fullName evidence="1">Uncharacterized protein</fullName>
    </submittedName>
</protein>
<dbReference type="HOGENOM" id="CLU_2881430_0_0_10"/>